<reference evidence="1 2" key="1">
    <citation type="submission" date="2013-09" db="EMBL/GenBank/DDBJ databases">
        <title>Corchorus capsularis genome sequencing.</title>
        <authorList>
            <person name="Alam M."/>
            <person name="Haque M.S."/>
            <person name="Islam M.S."/>
            <person name="Emdad E.M."/>
            <person name="Islam M.M."/>
            <person name="Ahmed B."/>
            <person name="Halim A."/>
            <person name="Hossen Q.M.M."/>
            <person name="Hossain M.Z."/>
            <person name="Ahmed R."/>
            <person name="Khan M.M."/>
            <person name="Islam R."/>
            <person name="Rashid M.M."/>
            <person name="Khan S.A."/>
            <person name="Rahman M.S."/>
            <person name="Alam M."/>
        </authorList>
    </citation>
    <scope>NUCLEOTIDE SEQUENCE [LARGE SCALE GENOMIC DNA]</scope>
    <source>
        <strain evidence="2">cv. CVL-1</strain>
        <tissue evidence="1">Whole seedling</tissue>
    </source>
</reference>
<keyword evidence="2" id="KW-1185">Reference proteome</keyword>
<accession>A0A1R3GLJ8</accession>
<name>A0A1R3GLJ8_COCAP</name>
<sequence>MFDAIIDGPGIPQLRNAIGIISTVGNPAMVMMTAAGLSIQASDELGLAAELRLNRAACVSCRFQPAVPENNYECIFINLTPLRQFLEEEATEEDRLLIVHNPLPIVDDQREWLMVFLLNPAAANGRHVLLEAINDQLQVPSMMVDDTRYMVTGMTPSLRMRNIVQGLRYFFDGNGHRIDNLRPIGITLTALMIRIRLNLAQSRGNFCMIGAKLPLAFDLPNLEAFINATRMSENVLIHADPYRSPLLNCPFGNGLGNLFFFGNIIHSSIWWLSFYDFIIIN</sequence>
<dbReference type="EMBL" id="AWWV01014053">
    <property type="protein sequence ID" value="OMO58973.1"/>
    <property type="molecule type" value="Genomic_DNA"/>
</dbReference>
<evidence type="ECO:0000313" key="2">
    <source>
        <dbReference type="Proteomes" id="UP000188268"/>
    </source>
</evidence>
<dbReference type="Gramene" id="OMO58973">
    <property type="protein sequence ID" value="OMO58973"/>
    <property type="gene ID" value="CCACVL1_25201"/>
</dbReference>
<proteinExistence type="predicted"/>
<protein>
    <submittedName>
        <fullName evidence="1">Uncharacterized protein</fullName>
    </submittedName>
</protein>
<organism evidence="1 2">
    <name type="scientific">Corchorus capsularis</name>
    <name type="common">Jute</name>
    <dbReference type="NCBI Taxonomy" id="210143"/>
    <lineage>
        <taxon>Eukaryota</taxon>
        <taxon>Viridiplantae</taxon>
        <taxon>Streptophyta</taxon>
        <taxon>Embryophyta</taxon>
        <taxon>Tracheophyta</taxon>
        <taxon>Spermatophyta</taxon>
        <taxon>Magnoliopsida</taxon>
        <taxon>eudicotyledons</taxon>
        <taxon>Gunneridae</taxon>
        <taxon>Pentapetalae</taxon>
        <taxon>rosids</taxon>
        <taxon>malvids</taxon>
        <taxon>Malvales</taxon>
        <taxon>Malvaceae</taxon>
        <taxon>Grewioideae</taxon>
        <taxon>Apeibeae</taxon>
        <taxon>Corchorus</taxon>
    </lineage>
</organism>
<dbReference type="Proteomes" id="UP000188268">
    <property type="component" value="Unassembled WGS sequence"/>
</dbReference>
<gene>
    <name evidence="1" type="ORF">CCACVL1_25201</name>
</gene>
<evidence type="ECO:0000313" key="1">
    <source>
        <dbReference type="EMBL" id="OMO58973.1"/>
    </source>
</evidence>
<comment type="caution">
    <text evidence="1">The sequence shown here is derived from an EMBL/GenBank/DDBJ whole genome shotgun (WGS) entry which is preliminary data.</text>
</comment>
<dbReference type="AlphaFoldDB" id="A0A1R3GLJ8"/>